<dbReference type="STRING" id="145388.A0A0D2JUI6"/>
<evidence type="ECO:0000313" key="1">
    <source>
        <dbReference type="EMBL" id="KIZ02523.1"/>
    </source>
</evidence>
<evidence type="ECO:0000313" key="2">
    <source>
        <dbReference type="Proteomes" id="UP000054498"/>
    </source>
</evidence>
<dbReference type="AlphaFoldDB" id="A0A0D2JUI6"/>
<dbReference type="PANTHER" id="PTHR42782:SF4">
    <property type="entry name" value="DUF455 DOMAIN-CONTAINING PROTEIN"/>
    <property type="match status" value="1"/>
</dbReference>
<dbReference type="OrthoDB" id="426882at2759"/>
<dbReference type="EMBL" id="KK101028">
    <property type="protein sequence ID" value="KIZ02523.1"/>
    <property type="molecule type" value="Genomic_DNA"/>
</dbReference>
<dbReference type="RefSeq" id="XP_013901542.1">
    <property type="nucleotide sequence ID" value="XM_014046088.1"/>
</dbReference>
<name>A0A0D2JUI6_9CHLO</name>
<dbReference type="Proteomes" id="UP000054498">
    <property type="component" value="Unassembled WGS sequence"/>
</dbReference>
<dbReference type="PANTHER" id="PTHR42782">
    <property type="entry name" value="SI:CH73-314G15.3"/>
    <property type="match status" value="1"/>
</dbReference>
<dbReference type="GeneID" id="25738310"/>
<protein>
    <recommendedName>
        <fullName evidence="3">Ferritin-like domain-containing protein</fullName>
    </recommendedName>
</protein>
<dbReference type="Pfam" id="PF04305">
    <property type="entry name" value="DUF455"/>
    <property type="match status" value="1"/>
</dbReference>
<organism evidence="1 2">
    <name type="scientific">Monoraphidium neglectum</name>
    <dbReference type="NCBI Taxonomy" id="145388"/>
    <lineage>
        <taxon>Eukaryota</taxon>
        <taxon>Viridiplantae</taxon>
        <taxon>Chlorophyta</taxon>
        <taxon>core chlorophytes</taxon>
        <taxon>Chlorophyceae</taxon>
        <taxon>CS clade</taxon>
        <taxon>Sphaeropleales</taxon>
        <taxon>Selenastraceae</taxon>
        <taxon>Monoraphidium</taxon>
    </lineage>
</organism>
<keyword evidence="2" id="KW-1185">Reference proteome</keyword>
<sequence>MSQEARGLDAGQRLVARLMGLGDRRTAGIVAQIALEEKAHVAIGVAWFKRVCEAQGVAAPGAFRSLLASLSPELLKGPFNHIARSEVGLSQDWYDVQCWPEGERAAMVAPAEAAAAKGRGEDPAAGASAGAVGAAAVTAGVIDGAGLEELRRRLALMLDTEAAAAAL</sequence>
<reference evidence="1 2" key="1">
    <citation type="journal article" date="2013" name="BMC Genomics">
        <title>Reconstruction of the lipid metabolism for the microalga Monoraphidium neglectum from its genome sequence reveals characteristics suitable for biofuel production.</title>
        <authorList>
            <person name="Bogen C."/>
            <person name="Al-Dilaimi A."/>
            <person name="Albersmeier A."/>
            <person name="Wichmann J."/>
            <person name="Grundmann M."/>
            <person name="Rupp O."/>
            <person name="Lauersen K.J."/>
            <person name="Blifernez-Klassen O."/>
            <person name="Kalinowski J."/>
            <person name="Goesmann A."/>
            <person name="Mussgnug J.H."/>
            <person name="Kruse O."/>
        </authorList>
    </citation>
    <scope>NUCLEOTIDE SEQUENCE [LARGE SCALE GENOMIC DNA]</scope>
    <source>
        <strain evidence="1 2">SAG 48.87</strain>
    </source>
</reference>
<dbReference type="KEGG" id="mng:MNEG_5433"/>
<gene>
    <name evidence="1" type="ORF">MNEG_5433</name>
</gene>
<accession>A0A0D2JUI6</accession>
<dbReference type="InterPro" id="IPR007402">
    <property type="entry name" value="DUF455"/>
</dbReference>
<evidence type="ECO:0008006" key="3">
    <source>
        <dbReference type="Google" id="ProtNLM"/>
    </source>
</evidence>
<proteinExistence type="predicted"/>